<feature type="compositionally biased region" description="Basic and acidic residues" evidence="5">
    <location>
        <begin position="55"/>
        <end position="66"/>
    </location>
</feature>
<reference evidence="6" key="2">
    <citation type="submission" date="2015-02" db="UniProtKB">
        <authorList>
            <consortium name="EnsemblMetazoa"/>
        </authorList>
    </citation>
    <scope>IDENTIFICATION</scope>
</reference>
<dbReference type="PANTHER" id="PTHR12483">
    <property type="entry name" value="SOLUTE CARRIER FAMILY 31 COPPER TRANSPORTERS"/>
    <property type="match status" value="1"/>
</dbReference>
<reference evidence="7" key="1">
    <citation type="submission" date="2011-05" db="EMBL/GenBank/DDBJ databases">
        <authorList>
            <person name="Richards S.R."/>
            <person name="Qu J."/>
            <person name="Jiang H."/>
            <person name="Jhangiani S.N."/>
            <person name="Agravi P."/>
            <person name="Goodspeed R."/>
            <person name="Gross S."/>
            <person name="Mandapat C."/>
            <person name="Jackson L."/>
            <person name="Mathew T."/>
            <person name="Pu L."/>
            <person name="Thornton R."/>
            <person name="Saada N."/>
            <person name="Wilczek-Boney K.B."/>
            <person name="Lee S."/>
            <person name="Kovar C."/>
            <person name="Wu Y."/>
            <person name="Scherer S.E."/>
            <person name="Worley K.C."/>
            <person name="Muzny D.M."/>
            <person name="Gibbs R."/>
        </authorList>
    </citation>
    <scope>NUCLEOTIDE SEQUENCE</scope>
    <source>
        <strain evidence="7">Brora</strain>
    </source>
</reference>
<accession>T1J240</accession>
<sequence length="237" mass="26749">MSHTQLTTSPSDYSLGKSGNILVEHISRLEVKESIMSSHEGHVHHHEVSTASSMDGHDHHDHDHTMPGDSINGTDHGGMVHSAHSTMEHMMKMYFHTGVDEIILFESWTISTVGGLIGSMVIIFLMATLYEGLKYFREYLFRRHYSSVNFSCINNAGDGPKMMPQPHGSWRSQLLGFTHILQTFLHIVQVTLSYFLMLIFMTYNVWLCLAVVLGAGLGFFIFGWKKAIVVDVTEHCH</sequence>
<organism evidence="6 7">
    <name type="scientific">Strigamia maritima</name>
    <name type="common">European centipede</name>
    <name type="synonym">Geophilus maritimus</name>
    <dbReference type="NCBI Taxonomy" id="126957"/>
    <lineage>
        <taxon>Eukaryota</taxon>
        <taxon>Metazoa</taxon>
        <taxon>Ecdysozoa</taxon>
        <taxon>Arthropoda</taxon>
        <taxon>Myriapoda</taxon>
        <taxon>Chilopoda</taxon>
        <taxon>Pleurostigmophora</taxon>
        <taxon>Geophilomorpha</taxon>
        <taxon>Linotaeniidae</taxon>
        <taxon>Strigamia</taxon>
    </lineage>
</organism>
<name>T1J240_STRMM</name>
<keyword evidence="4" id="KW-0813">Transport</keyword>
<evidence type="ECO:0000256" key="5">
    <source>
        <dbReference type="SAM" id="MobiDB-lite"/>
    </source>
</evidence>
<dbReference type="eggNOG" id="KOG3386">
    <property type="taxonomic scope" value="Eukaryota"/>
</dbReference>
<dbReference type="Proteomes" id="UP000014500">
    <property type="component" value="Unassembled WGS sequence"/>
</dbReference>
<feature type="transmembrane region" description="Helical" evidence="4">
    <location>
        <begin position="203"/>
        <end position="224"/>
    </location>
</feature>
<dbReference type="PANTHER" id="PTHR12483:SF115">
    <property type="entry name" value="COPPER TRANSPORT PROTEIN"/>
    <property type="match status" value="1"/>
</dbReference>
<keyword evidence="1 4" id="KW-0812">Transmembrane</keyword>
<dbReference type="OMA" id="DITEYCH"/>
<feature type="region of interest" description="Disordered" evidence="5">
    <location>
        <begin position="38"/>
        <end position="69"/>
    </location>
</feature>
<feature type="transmembrane region" description="Helical" evidence="4">
    <location>
        <begin position="108"/>
        <end position="133"/>
    </location>
</feature>
<dbReference type="AlphaFoldDB" id="T1J240"/>
<dbReference type="HOGENOM" id="CLU_079690_2_0_1"/>
<protein>
    <recommendedName>
        <fullName evidence="4">Copper transport protein</fullName>
    </recommendedName>
</protein>
<dbReference type="Pfam" id="PF04145">
    <property type="entry name" value="Ctr"/>
    <property type="match status" value="1"/>
</dbReference>
<dbReference type="GO" id="GO:0016020">
    <property type="term" value="C:membrane"/>
    <property type="evidence" value="ECO:0007669"/>
    <property type="project" value="UniProtKB-SubCell"/>
</dbReference>
<dbReference type="STRING" id="126957.T1J240"/>
<keyword evidence="4" id="KW-0406">Ion transport</keyword>
<evidence type="ECO:0000313" key="6">
    <source>
        <dbReference type="EnsemblMetazoa" id="SMAR007616-PA"/>
    </source>
</evidence>
<keyword evidence="4" id="KW-0187">Copper transport</keyword>
<evidence type="ECO:0000256" key="4">
    <source>
        <dbReference type="RuleBase" id="RU367022"/>
    </source>
</evidence>
<dbReference type="EMBL" id="JH431795">
    <property type="status" value="NOT_ANNOTATED_CDS"/>
    <property type="molecule type" value="Genomic_DNA"/>
</dbReference>
<proteinExistence type="inferred from homology"/>
<feature type="transmembrane region" description="Helical" evidence="4">
    <location>
        <begin position="174"/>
        <end position="197"/>
    </location>
</feature>
<keyword evidence="7" id="KW-1185">Reference proteome</keyword>
<evidence type="ECO:0000256" key="2">
    <source>
        <dbReference type="ARBA" id="ARBA00022989"/>
    </source>
</evidence>
<evidence type="ECO:0000256" key="1">
    <source>
        <dbReference type="ARBA" id="ARBA00022692"/>
    </source>
</evidence>
<dbReference type="GO" id="GO:0005375">
    <property type="term" value="F:copper ion transmembrane transporter activity"/>
    <property type="evidence" value="ECO:0007669"/>
    <property type="project" value="UniProtKB-UniRule"/>
</dbReference>
<keyword evidence="4" id="KW-0186">Copper</keyword>
<evidence type="ECO:0000256" key="3">
    <source>
        <dbReference type="ARBA" id="ARBA00023136"/>
    </source>
</evidence>
<comment type="subcellular location">
    <subcellularLocation>
        <location evidence="4">Membrane</location>
        <topology evidence="4">Multi-pass membrane protein</topology>
    </subcellularLocation>
</comment>
<keyword evidence="2 4" id="KW-1133">Transmembrane helix</keyword>
<comment type="similarity">
    <text evidence="4">Belongs to the copper transporter (Ctr) (TC 1.A.56) family. SLC31A subfamily.</text>
</comment>
<dbReference type="InterPro" id="IPR007274">
    <property type="entry name" value="Cop_transporter"/>
</dbReference>
<evidence type="ECO:0000313" key="7">
    <source>
        <dbReference type="Proteomes" id="UP000014500"/>
    </source>
</evidence>
<keyword evidence="3 4" id="KW-0472">Membrane</keyword>
<dbReference type="EnsemblMetazoa" id="SMAR007616-RA">
    <property type="protein sequence ID" value="SMAR007616-PA"/>
    <property type="gene ID" value="SMAR007616"/>
</dbReference>
<dbReference type="PhylomeDB" id="T1J240"/>